<sequence length="65" mass="7731">MKKGEYVLSSITKEDERKDERFNELQNHVNSSNLAQPMKDEYVQSSITKEDERKDERFSGLFFNL</sequence>
<evidence type="ECO:0000313" key="2">
    <source>
        <dbReference type="Proteomes" id="UP000324222"/>
    </source>
</evidence>
<keyword evidence="2" id="KW-1185">Reference proteome</keyword>
<comment type="caution">
    <text evidence="1">The sequence shown here is derived from an EMBL/GenBank/DDBJ whole genome shotgun (WGS) entry which is preliminary data.</text>
</comment>
<name>A0A5B7FKA4_PORTR</name>
<dbReference type="Proteomes" id="UP000324222">
    <property type="component" value="Unassembled WGS sequence"/>
</dbReference>
<evidence type="ECO:0000313" key="1">
    <source>
        <dbReference type="EMBL" id="MPC45583.1"/>
    </source>
</evidence>
<reference evidence="1 2" key="1">
    <citation type="submission" date="2019-05" db="EMBL/GenBank/DDBJ databases">
        <title>Another draft genome of Portunus trituberculatus and its Hox gene families provides insights of decapod evolution.</title>
        <authorList>
            <person name="Jeong J.-H."/>
            <person name="Song I."/>
            <person name="Kim S."/>
            <person name="Choi T."/>
            <person name="Kim D."/>
            <person name="Ryu S."/>
            <person name="Kim W."/>
        </authorList>
    </citation>
    <scope>NUCLEOTIDE SEQUENCE [LARGE SCALE GENOMIC DNA]</scope>
    <source>
        <tissue evidence="1">Muscle</tissue>
    </source>
</reference>
<proteinExistence type="predicted"/>
<organism evidence="1 2">
    <name type="scientific">Portunus trituberculatus</name>
    <name type="common">Swimming crab</name>
    <name type="synonym">Neptunus trituberculatus</name>
    <dbReference type="NCBI Taxonomy" id="210409"/>
    <lineage>
        <taxon>Eukaryota</taxon>
        <taxon>Metazoa</taxon>
        <taxon>Ecdysozoa</taxon>
        <taxon>Arthropoda</taxon>
        <taxon>Crustacea</taxon>
        <taxon>Multicrustacea</taxon>
        <taxon>Malacostraca</taxon>
        <taxon>Eumalacostraca</taxon>
        <taxon>Eucarida</taxon>
        <taxon>Decapoda</taxon>
        <taxon>Pleocyemata</taxon>
        <taxon>Brachyura</taxon>
        <taxon>Eubrachyura</taxon>
        <taxon>Portunoidea</taxon>
        <taxon>Portunidae</taxon>
        <taxon>Portuninae</taxon>
        <taxon>Portunus</taxon>
    </lineage>
</organism>
<gene>
    <name evidence="1" type="ORF">E2C01_039287</name>
</gene>
<dbReference type="EMBL" id="VSRR010006797">
    <property type="protein sequence ID" value="MPC45583.1"/>
    <property type="molecule type" value="Genomic_DNA"/>
</dbReference>
<protein>
    <submittedName>
        <fullName evidence="1">Uncharacterized protein</fullName>
    </submittedName>
</protein>
<accession>A0A5B7FKA4</accession>
<dbReference type="AlphaFoldDB" id="A0A5B7FKA4"/>